<evidence type="ECO:0000256" key="5">
    <source>
        <dbReference type="ARBA" id="ARBA00023049"/>
    </source>
</evidence>
<dbReference type="Pfam" id="PF00675">
    <property type="entry name" value="Peptidase_M16"/>
    <property type="match status" value="2"/>
</dbReference>
<dbReference type="InterPro" id="IPR007863">
    <property type="entry name" value="Peptidase_M16_C"/>
</dbReference>
<evidence type="ECO:0000256" key="3">
    <source>
        <dbReference type="ARBA" id="ARBA00022801"/>
    </source>
</evidence>
<evidence type="ECO:0000259" key="8">
    <source>
        <dbReference type="Pfam" id="PF05193"/>
    </source>
</evidence>
<keyword evidence="5" id="KW-0482">Metalloprotease</keyword>
<evidence type="ECO:0000256" key="2">
    <source>
        <dbReference type="ARBA" id="ARBA00022670"/>
    </source>
</evidence>
<keyword evidence="10" id="KW-1185">Reference proteome</keyword>
<dbReference type="Proteomes" id="UP000281474">
    <property type="component" value="Unassembled WGS sequence"/>
</dbReference>
<dbReference type="GO" id="GO:0008237">
    <property type="term" value="F:metallopeptidase activity"/>
    <property type="evidence" value="ECO:0007669"/>
    <property type="project" value="UniProtKB-KW"/>
</dbReference>
<accession>A0A3L8PZC5</accession>
<dbReference type="SUPFAM" id="SSF63411">
    <property type="entry name" value="LuxS/MPP-like metallohydrolase"/>
    <property type="match status" value="4"/>
</dbReference>
<evidence type="ECO:0000256" key="6">
    <source>
        <dbReference type="SAM" id="SignalP"/>
    </source>
</evidence>
<keyword evidence="2" id="KW-0645">Protease</keyword>
<dbReference type="GO" id="GO:0046872">
    <property type="term" value="F:metal ion binding"/>
    <property type="evidence" value="ECO:0007669"/>
    <property type="project" value="InterPro"/>
</dbReference>
<dbReference type="RefSeq" id="WP_121838846.1">
    <property type="nucleotide sequence ID" value="NZ_ML014774.1"/>
</dbReference>
<dbReference type="AlphaFoldDB" id="A0A3L8PZC5"/>
<sequence>MATMKKIAAAVILACATSSVTMLPATAEAKPSIVDQVNVNYEKFTLDNGLRVIVHSDHSTPSVFVGVWYGVGSKDEPAGKSGFAHLFEHLMFQGTENRDGEYFLPFTKAGAVGMNGTTNQDRTNYYATVPSSAVDMALWMESDRMSNLLGAVTKEALDEQRAVVKNEKRQGENRPYGRAFERILNGIYPKGHPYQHTVIGSMDDLNNASMEDVHQWYKDYYGASNAVVVLSGDITTEEARKKVQHYFGDVRPGKPLDKILDWQPKLTTVKKEVIYDKVGAARIYRIWPMPNHRTKDSALLYIAGEALAGGKNSPLNKILVDDLKLATNVSASANAQIMSGLFFVTVDVRPGVDVAKVEEVLDRELDKFLKKGPDSDLIENTVYGVNSFFVSSMESAGSIGRFLVEGELYHNDPLNFKKSQKWFNSANTKNIKAVANKWLAKPYYELQILPSSQNTAKATDVDRSKIPAVGAVGNVKFPSVESTTLDNGLKIVVAKRDKLPLVSVGIEFKTGSAADHAYRTNTAATVFGQLNKGSDKYDANELSAEFDKIAMSPQIRGGTESSSFSYGILSQKLEESLELAAETIINPSFPNDELKKYKDNAEGYFINLERNPGRAGRGLFTRAIYGADSPLGTTWTRENLNALTRDDLIKFHQNEITPQNTTIYLVGDIDLKQAKNLVEDAFEDWKNTGKSQLKAVGKAKPNKARVILIDNPNAIQSNITVGHAIPAYDTKTAETLELMNAALGGGFSGRINMNLREDKGWTYGAYSRIGYNDSGDMYISAGGGFQTDKTIESIKELKKEFTDYVQKRPITHDEMARDVANKTRSIPSRYNSNAGFSSSIQRSARLGLPFNDAENRSSRLQSVSIDDIKHFAKKTIKPDALTWVIVGDLDKIEKDVRALKLGEVEVWDAYGNKVRY</sequence>
<feature type="domain" description="Peptidase M16 C-terminal" evidence="8">
    <location>
        <begin position="643"/>
        <end position="817"/>
    </location>
</feature>
<comment type="similarity">
    <text evidence="1">Belongs to the peptidase M16 family.</text>
</comment>
<feature type="domain" description="Peptidase M16 N-terminal" evidence="7">
    <location>
        <begin position="51"/>
        <end position="186"/>
    </location>
</feature>
<dbReference type="InterPro" id="IPR011765">
    <property type="entry name" value="Pept_M16_N"/>
</dbReference>
<dbReference type="InterPro" id="IPR050626">
    <property type="entry name" value="Peptidase_M16"/>
</dbReference>
<dbReference type="Pfam" id="PF05193">
    <property type="entry name" value="Peptidase_M16_C"/>
    <property type="match status" value="2"/>
</dbReference>
<comment type="caution">
    <text evidence="9">The sequence shown here is derived from an EMBL/GenBank/DDBJ whole genome shotgun (WGS) entry which is preliminary data.</text>
</comment>
<evidence type="ECO:0000256" key="4">
    <source>
        <dbReference type="ARBA" id="ARBA00022833"/>
    </source>
</evidence>
<evidence type="ECO:0000313" key="10">
    <source>
        <dbReference type="Proteomes" id="UP000281474"/>
    </source>
</evidence>
<dbReference type="GO" id="GO:0006508">
    <property type="term" value="P:proteolysis"/>
    <property type="evidence" value="ECO:0007669"/>
    <property type="project" value="UniProtKB-KW"/>
</dbReference>
<feature type="signal peptide" evidence="6">
    <location>
        <begin position="1"/>
        <end position="27"/>
    </location>
</feature>
<keyword evidence="4" id="KW-0862">Zinc</keyword>
<dbReference type="PANTHER" id="PTHR43690">
    <property type="entry name" value="NARDILYSIN"/>
    <property type="match status" value="1"/>
</dbReference>
<reference evidence="9 10" key="1">
    <citation type="submission" date="2018-09" db="EMBL/GenBank/DDBJ databases">
        <title>Phylogeny of the Shewanellaceae, and recommendation for two new genera, Pseudoshewanella and Parashewanella.</title>
        <authorList>
            <person name="Wang G."/>
        </authorList>
    </citation>
    <scope>NUCLEOTIDE SEQUENCE [LARGE SCALE GENOMIC DNA]</scope>
    <source>
        <strain evidence="9 10">C51</strain>
    </source>
</reference>
<evidence type="ECO:0000256" key="1">
    <source>
        <dbReference type="ARBA" id="ARBA00007261"/>
    </source>
</evidence>
<dbReference type="PANTHER" id="PTHR43690:SF17">
    <property type="entry name" value="PROTEIN YHJJ"/>
    <property type="match status" value="1"/>
</dbReference>
<evidence type="ECO:0000313" key="9">
    <source>
        <dbReference type="EMBL" id="RLV59878.1"/>
    </source>
</evidence>
<feature type="domain" description="Peptidase M16 C-terminal" evidence="8">
    <location>
        <begin position="209"/>
        <end position="380"/>
    </location>
</feature>
<dbReference type="Gene3D" id="3.30.830.10">
    <property type="entry name" value="Metalloenzyme, LuxS/M16 peptidase-like"/>
    <property type="match status" value="4"/>
</dbReference>
<keyword evidence="3" id="KW-0378">Hydrolase</keyword>
<protein>
    <submittedName>
        <fullName evidence="9">Insulinase family protein</fullName>
    </submittedName>
</protein>
<feature type="chain" id="PRO_5018317841" evidence="6">
    <location>
        <begin position="28"/>
        <end position="916"/>
    </location>
</feature>
<organism evidence="9 10">
    <name type="scientific">Parashewanella curva</name>
    <dbReference type="NCBI Taxonomy" id="2338552"/>
    <lineage>
        <taxon>Bacteria</taxon>
        <taxon>Pseudomonadati</taxon>
        <taxon>Pseudomonadota</taxon>
        <taxon>Gammaproteobacteria</taxon>
        <taxon>Alteromonadales</taxon>
        <taxon>Shewanellaceae</taxon>
        <taxon>Parashewanella</taxon>
    </lineage>
</organism>
<proteinExistence type="inferred from homology"/>
<dbReference type="OrthoDB" id="9811314at2"/>
<dbReference type="EMBL" id="QZEI01000025">
    <property type="protein sequence ID" value="RLV59878.1"/>
    <property type="molecule type" value="Genomic_DNA"/>
</dbReference>
<evidence type="ECO:0000259" key="7">
    <source>
        <dbReference type="Pfam" id="PF00675"/>
    </source>
</evidence>
<keyword evidence="6" id="KW-0732">Signal</keyword>
<feature type="domain" description="Peptidase M16 N-terminal" evidence="7">
    <location>
        <begin position="492"/>
        <end position="602"/>
    </location>
</feature>
<name>A0A3L8PZC5_9GAMM</name>
<gene>
    <name evidence="9" type="ORF">D5018_09925</name>
</gene>
<dbReference type="InterPro" id="IPR011249">
    <property type="entry name" value="Metalloenz_LuxS/M16"/>
</dbReference>